<dbReference type="OrthoDB" id="27543at2759"/>
<proteinExistence type="predicted"/>
<gene>
    <name evidence="1" type="ORF">AVEN_267255_1</name>
    <name evidence="2" type="ORF">AVEN_271302_1</name>
</gene>
<dbReference type="EMBL" id="BGPR01024211">
    <property type="protein sequence ID" value="GBN92089.1"/>
    <property type="molecule type" value="Genomic_DNA"/>
</dbReference>
<keyword evidence="3" id="KW-1185">Reference proteome</keyword>
<protein>
    <submittedName>
        <fullName evidence="1">Uncharacterized protein</fullName>
    </submittedName>
</protein>
<organism evidence="1 3">
    <name type="scientific">Araneus ventricosus</name>
    <name type="common">Orbweaver spider</name>
    <name type="synonym">Epeira ventricosa</name>
    <dbReference type="NCBI Taxonomy" id="182803"/>
    <lineage>
        <taxon>Eukaryota</taxon>
        <taxon>Metazoa</taxon>
        <taxon>Ecdysozoa</taxon>
        <taxon>Arthropoda</taxon>
        <taxon>Chelicerata</taxon>
        <taxon>Arachnida</taxon>
        <taxon>Araneae</taxon>
        <taxon>Araneomorphae</taxon>
        <taxon>Entelegynae</taxon>
        <taxon>Araneoidea</taxon>
        <taxon>Araneidae</taxon>
        <taxon>Araneus</taxon>
    </lineage>
</organism>
<evidence type="ECO:0000313" key="1">
    <source>
        <dbReference type="EMBL" id="GBN92074.1"/>
    </source>
</evidence>
<accession>A0A4Y2SUR1</accession>
<name>A0A4Y2SUR1_ARAVE</name>
<comment type="caution">
    <text evidence="1">The sequence shown here is derived from an EMBL/GenBank/DDBJ whole genome shotgun (WGS) entry which is preliminary data.</text>
</comment>
<dbReference type="Proteomes" id="UP000499080">
    <property type="component" value="Unassembled WGS sequence"/>
</dbReference>
<reference evidence="1 3" key="1">
    <citation type="journal article" date="2019" name="Sci. Rep.">
        <title>Orb-weaving spider Araneus ventricosus genome elucidates the spidroin gene catalogue.</title>
        <authorList>
            <person name="Kono N."/>
            <person name="Nakamura H."/>
            <person name="Ohtoshi R."/>
            <person name="Moran D.A.P."/>
            <person name="Shinohara A."/>
            <person name="Yoshida Y."/>
            <person name="Fujiwara M."/>
            <person name="Mori M."/>
            <person name="Tomita M."/>
            <person name="Arakawa K."/>
        </authorList>
    </citation>
    <scope>NUCLEOTIDE SEQUENCE [LARGE SCALE GENOMIC DNA]</scope>
</reference>
<evidence type="ECO:0000313" key="3">
    <source>
        <dbReference type="Proteomes" id="UP000499080"/>
    </source>
</evidence>
<dbReference type="AlphaFoldDB" id="A0A4Y2SUR1"/>
<sequence length="49" mass="5615">TICDICGVGNKRDLQLMNQPFLVLVVTYESELHPSHCDDDERASRRRPS</sequence>
<evidence type="ECO:0000313" key="2">
    <source>
        <dbReference type="EMBL" id="GBN92089.1"/>
    </source>
</evidence>
<feature type="non-terminal residue" evidence="1">
    <location>
        <position position="1"/>
    </location>
</feature>
<dbReference type="EMBL" id="BGPR01024204">
    <property type="protein sequence ID" value="GBN92074.1"/>
    <property type="molecule type" value="Genomic_DNA"/>
</dbReference>